<sequence>MTPLYRTILHASGGTYYQGEPISLADAQMMLSNDIAEGKVEVGAFLKIDEDALILEPADAKP</sequence>
<evidence type="ECO:0000313" key="1">
    <source>
        <dbReference type="EMBL" id="GEO39715.1"/>
    </source>
</evidence>
<name>A0A512DTD4_9PROT</name>
<evidence type="ECO:0000313" key="2">
    <source>
        <dbReference type="Proteomes" id="UP000321523"/>
    </source>
</evidence>
<comment type="caution">
    <text evidence="1">The sequence shown here is derived from an EMBL/GenBank/DDBJ whole genome shotgun (WGS) entry which is preliminary data.</text>
</comment>
<dbReference type="OrthoDB" id="7306931at2"/>
<gene>
    <name evidence="1" type="ORF">SAE02_38630</name>
</gene>
<dbReference type="EMBL" id="BJYZ01000018">
    <property type="protein sequence ID" value="GEO39715.1"/>
    <property type="molecule type" value="Genomic_DNA"/>
</dbReference>
<accession>A0A512DTD4</accession>
<keyword evidence="2" id="KW-1185">Reference proteome</keyword>
<reference evidence="1 2" key="1">
    <citation type="submission" date="2019-07" db="EMBL/GenBank/DDBJ databases">
        <title>Whole genome shotgun sequence of Skermanella aerolata NBRC 106429.</title>
        <authorList>
            <person name="Hosoyama A."/>
            <person name="Uohara A."/>
            <person name="Ohji S."/>
            <person name="Ichikawa N."/>
        </authorList>
    </citation>
    <scope>NUCLEOTIDE SEQUENCE [LARGE SCALE GENOMIC DNA]</scope>
    <source>
        <strain evidence="1 2">NBRC 106429</strain>
    </source>
</reference>
<organism evidence="1 2">
    <name type="scientific">Skermanella aerolata</name>
    <dbReference type="NCBI Taxonomy" id="393310"/>
    <lineage>
        <taxon>Bacteria</taxon>
        <taxon>Pseudomonadati</taxon>
        <taxon>Pseudomonadota</taxon>
        <taxon>Alphaproteobacteria</taxon>
        <taxon>Rhodospirillales</taxon>
        <taxon>Azospirillaceae</taxon>
        <taxon>Skermanella</taxon>
    </lineage>
</organism>
<dbReference type="RefSeq" id="WP_044430229.1">
    <property type="nucleotide sequence ID" value="NZ_BJYZ01000018.1"/>
</dbReference>
<dbReference type="Proteomes" id="UP000321523">
    <property type="component" value="Unassembled WGS sequence"/>
</dbReference>
<dbReference type="AlphaFoldDB" id="A0A512DTD4"/>
<proteinExistence type="predicted"/>
<protein>
    <submittedName>
        <fullName evidence="1">Uncharacterized protein</fullName>
    </submittedName>
</protein>